<dbReference type="EMBL" id="JACHVA010000043">
    <property type="protein sequence ID" value="MBC2601003.1"/>
    <property type="molecule type" value="Genomic_DNA"/>
</dbReference>
<evidence type="ECO:0000313" key="1">
    <source>
        <dbReference type="EMBL" id="MBC2600988.1"/>
    </source>
</evidence>
<comment type="caution">
    <text evidence="3">The sequence shown here is derived from an EMBL/GenBank/DDBJ whole genome shotgun (WGS) entry which is preliminary data.</text>
</comment>
<proteinExistence type="predicted"/>
<reference evidence="3 4" key="1">
    <citation type="submission" date="2020-07" db="EMBL/GenBank/DDBJ databases">
        <authorList>
            <person name="Feng X."/>
        </authorList>
    </citation>
    <scope>NUCLEOTIDE SEQUENCE [LARGE SCALE GENOMIC DNA]</scope>
    <source>
        <strain evidence="3 4">JCM14086</strain>
    </source>
</reference>
<dbReference type="Proteomes" id="UP000525652">
    <property type="component" value="Unassembled WGS sequence"/>
</dbReference>
<name>A0A7X1AXY8_9BACT</name>
<accession>A0A7X1AXY8</accession>
<sequence length="65" mass="7600">MTITHENPLTYADLLCLEWVLEDKIGEWEWRDDGLDDLIERGRGTLERVREAVRNQERADEGGKS</sequence>
<dbReference type="AlphaFoldDB" id="A0A7X1AXY8"/>
<evidence type="ECO:0000313" key="4">
    <source>
        <dbReference type="Proteomes" id="UP000525652"/>
    </source>
</evidence>
<organism evidence="3 4">
    <name type="scientific">Puniceicoccus vermicola</name>
    <dbReference type="NCBI Taxonomy" id="388746"/>
    <lineage>
        <taxon>Bacteria</taxon>
        <taxon>Pseudomonadati</taxon>
        <taxon>Verrucomicrobiota</taxon>
        <taxon>Opitutia</taxon>
        <taxon>Puniceicoccales</taxon>
        <taxon>Puniceicoccaceae</taxon>
        <taxon>Puniceicoccus</taxon>
    </lineage>
</organism>
<evidence type="ECO:0000313" key="3">
    <source>
        <dbReference type="EMBL" id="MBC2601003.1"/>
    </source>
</evidence>
<dbReference type="RefSeq" id="WP_185691725.1">
    <property type="nucleotide sequence ID" value="NZ_JACHVA010000041.1"/>
</dbReference>
<gene>
    <name evidence="1" type="ORF">H5P30_04255</name>
    <name evidence="2" type="ORF">H5P30_04290</name>
    <name evidence="3" type="ORF">H5P30_04330</name>
</gene>
<evidence type="ECO:0000313" key="2">
    <source>
        <dbReference type="EMBL" id="MBC2600995.1"/>
    </source>
</evidence>
<dbReference type="EMBL" id="JACHVA010000041">
    <property type="protein sequence ID" value="MBC2600988.1"/>
    <property type="molecule type" value="Genomic_DNA"/>
</dbReference>
<keyword evidence="4" id="KW-1185">Reference proteome</keyword>
<dbReference type="EMBL" id="JACHVA010000042">
    <property type="protein sequence ID" value="MBC2600995.1"/>
    <property type="molecule type" value="Genomic_DNA"/>
</dbReference>
<protein>
    <submittedName>
        <fullName evidence="3">Uncharacterized protein</fullName>
    </submittedName>
</protein>